<evidence type="ECO:0000256" key="2">
    <source>
        <dbReference type="ARBA" id="ARBA00022679"/>
    </source>
</evidence>
<dbReference type="Proteomes" id="UP000000641">
    <property type="component" value="Chromosome"/>
</dbReference>
<sequence>MKAKILSAGDPLSKLLAEKVGRRAELRGLRRGLEQDVFERLAYITPIRVEVTNYARRPVAVFNPGAALEGSNVAIFPRMVFDYYWYVSSVGRIRVGVDDLLSGSIPGTLKADLVIYPSEEWELRGCEDPRVYGADGNYLVLYTGVLPLQNGVLPLQAVARYSEGRVEKLGYLAFEYGGERYVAPWKDSAILSEGGGEALALVRPSVPVPGGFLEAGWFTRFDLAGLTVDPGEAVPLLVAESFEYKVGWSTNALKLSSGEYLVGWHGVGVDNVYRNGLAVVSEEGELLELSEYLLVPRKSLEEFYGDRPGVVFGCGLLRIKEKLVWVGGVSDYAVGVFAVDMDKALEHLKRVSR</sequence>
<dbReference type="InterPro" id="IPR023296">
    <property type="entry name" value="Glyco_hydro_beta-prop_sf"/>
</dbReference>
<gene>
    <name evidence="3" type="ordered locus">Tpen_1153</name>
</gene>
<keyword evidence="3" id="KW-0378">Hydrolase</keyword>
<protein>
    <submittedName>
        <fullName evidence="3">Glycosidase, PH1107-related</fullName>
    </submittedName>
</protein>
<dbReference type="GO" id="GO:0016757">
    <property type="term" value="F:glycosyltransferase activity"/>
    <property type="evidence" value="ECO:0007669"/>
    <property type="project" value="UniProtKB-KW"/>
</dbReference>
<dbReference type="InterPro" id="IPR007184">
    <property type="entry name" value="Mannoside_phosphorylase"/>
</dbReference>
<dbReference type="HOGENOM" id="CLU_796408_0_0_2"/>
<dbReference type="EnsemblBacteria" id="ABL78551">
    <property type="protein sequence ID" value="ABL78551"/>
    <property type="gene ID" value="Tpen_1153"/>
</dbReference>
<accession>A1RZC1</accession>
<dbReference type="KEGG" id="tpe:Tpen_1153"/>
<dbReference type="AlphaFoldDB" id="A1RZC1"/>
<dbReference type="SUPFAM" id="SSF75005">
    <property type="entry name" value="Arabinanase/levansucrase/invertase"/>
    <property type="match status" value="1"/>
</dbReference>
<organism evidence="3 4">
    <name type="scientific">Thermofilum pendens (strain DSM 2475 / Hrk 5)</name>
    <dbReference type="NCBI Taxonomy" id="368408"/>
    <lineage>
        <taxon>Archaea</taxon>
        <taxon>Thermoproteota</taxon>
        <taxon>Thermoprotei</taxon>
        <taxon>Thermofilales</taxon>
        <taxon>Thermofilaceae</taxon>
        <taxon>Thermofilum</taxon>
    </lineage>
</organism>
<dbReference type="Gene3D" id="2.115.10.20">
    <property type="entry name" value="Glycosyl hydrolase domain, family 43"/>
    <property type="match status" value="1"/>
</dbReference>
<dbReference type="PANTHER" id="PTHR34106:SF5">
    <property type="entry name" value="GLYCOSIDASE"/>
    <property type="match status" value="1"/>
</dbReference>
<evidence type="ECO:0000313" key="3">
    <source>
        <dbReference type="EMBL" id="ABL78551.1"/>
    </source>
</evidence>
<keyword evidence="3" id="KW-0326">Glycosidase</keyword>
<dbReference type="PANTHER" id="PTHR34106">
    <property type="entry name" value="GLYCOSIDASE"/>
    <property type="match status" value="1"/>
</dbReference>
<reference evidence="4" key="1">
    <citation type="journal article" date="2008" name="J. Bacteriol.">
        <title>Genome sequence of Thermofilum pendens reveals an exceptional loss of biosynthetic pathways without genome reduction.</title>
        <authorList>
            <person name="Anderson I."/>
            <person name="Rodriguez J."/>
            <person name="Susanti D."/>
            <person name="Porat I."/>
            <person name="Reich C."/>
            <person name="Ulrich L.E."/>
            <person name="Elkins J.G."/>
            <person name="Mavromatis K."/>
            <person name="Lykidis A."/>
            <person name="Kim E."/>
            <person name="Thompson L.S."/>
            <person name="Nolan M."/>
            <person name="Land M."/>
            <person name="Copeland A."/>
            <person name="Lapidus A."/>
            <person name="Lucas S."/>
            <person name="Detter C."/>
            <person name="Zhulin I.B."/>
            <person name="Olsen G.J."/>
            <person name="Whitman W."/>
            <person name="Mukhopadhyay B."/>
            <person name="Bristow J."/>
            <person name="Kyrpides N."/>
        </authorList>
    </citation>
    <scope>NUCLEOTIDE SEQUENCE [LARGE SCALE GENOMIC DNA]</scope>
    <source>
        <strain evidence="4">DSM 2475 / Hrk 5</strain>
    </source>
</reference>
<keyword evidence="4" id="KW-1185">Reference proteome</keyword>
<proteinExistence type="predicted"/>
<evidence type="ECO:0000313" key="4">
    <source>
        <dbReference type="Proteomes" id="UP000000641"/>
    </source>
</evidence>
<dbReference type="EMBL" id="CP000505">
    <property type="protein sequence ID" value="ABL78551.1"/>
    <property type="molecule type" value="Genomic_DNA"/>
</dbReference>
<dbReference type="Pfam" id="PF04041">
    <property type="entry name" value="Glyco_hydro_130"/>
    <property type="match status" value="1"/>
</dbReference>
<name>A1RZC1_THEPD</name>
<keyword evidence="1" id="KW-0328">Glycosyltransferase</keyword>
<dbReference type="GO" id="GO:0016798">
    <property type="term" value="F:hydrolase activity, acting on glycosyl bonds"/>
    <property type="evidence" value="ECO:0007669"/>
    <property type="project" value="UniProtKB-KW"/>
</dbReference>
<dbReference type="STRING" id="368408.Tpen_1153"/>
<evidence type="ECO:0000256" key="1">
    <source>
        <dbReference type="ARBA" id="ARBA00022676"/>
    </source>
</evidence>
<dbReference type="eggNOG" id="arCOG04084">
    <property type="taxonomic scope" value="Archaea"/>
</dbReference>
<keyword evidence="2" id="KW-0808">Transferase</keyword>